<dbReference type="RefSeq" id="XP_060417314.1">
    <property type="nucleotide sequence ID" value="XM_060557136.1"/>
</dbReference>
<gene>
    <name evidence="3" type="ORF">LY79DRAFT_544786</name>
</gene>
<keyword evidence="2" id="KW-0732">Signal</keyword>
<feature type="chain" id="PRO_5042159483" description="Secreted protein" evidence="2">
    <location>
        <begin position="20"/>
        <end position="87"/>
    </location>
</feature>
<dbReference type="EMBL" id="JAHLJV010000012">
    <property type="protein sequence ID" value="KAK1596428.1"/>
    <property type="molecule type" value="Genomic_DNA"/>
</dbReference>
<feature type="signal peptide" evidence="2">
    <location>
        <begin position="1"/>
        <end position="19"/>
    </location>
</feature>
<keyword evidence="4" id="KW-1185">Reference proteome</keyword>
<evidence type="ECO:0000256" key="2">
    <source>
        <dbReference type="SAM" id="SignalP"/>
    </source>
</evidence>
<keyword evidence="1" id="KW-0472">Membrane</keyword>
<dbReference type="AlphaFoldDB" id="A0AAD8Q741"/>
<accession>A0AAD8Q741</accession>
<dbReference type="Proteomes" id="UP001230504">
    <property type="component" value="Unassembled WGS sequence"/>
</dbReference>
<reference evidence="3" key="1">
    <citation type="submission" date="2021-06" db="EMBL/GenBank/DDBJ databases">
        <title>Comparative genomics, transcriptomics and evolutionary studies reveal genomic signatures of adaptation to plant cell wall in hemibiotrophic fungi.</title>
        <authorList>
            <consortium name="DOE Joint Genome Institute"/>
            <person name="Baroncelli R."/>
            <person name="Diaz J.F."/>
            <person name="Benocci T."/>
            <person name="Peng M."/>
            <person name="Battaglia E."/>
            <person name="Haridas S."/>
            <person name="Andreopoulos W."/>
            <person name="Labutti K."/>
            <person name="Pangilinan J."/>
            <person name="Floch G.L."/>
            <person name="Makela M.R."/>
            <person name="Henrissat B."/>
            <person name="Grigoriev I.V."/>
            <person name="Crouch J.A."/>
            <person name="De Vries R.P."/>
            <person name="Sukno S.A."/>
            <person name="Thon M.R."/>
        </authorList>
    </citation>
    <scope>NUCLEOTIDE SEQUENCE</scope>
    <source>
        <strain evidence="3">CBS 125086</strain>
    </source>
</reference>
<comment type="caution">
    <text evidence="3">The sequence shown here is derived from an EMBL/GenBank/DDBJ whole genome shotgun (WGS) entry which is preliminary data.</text>
</comment>
<proteinExistence type="predicted"/>
<evidence type="ECO:0000313" key="4">
    <source>
        <dbReference type="Proteomes" id="UP001230504"/>
    </source>
</evidence>
<evidence type="ECO:0000256" key="1">
    <source>
        <dbReference type="SAM" id="Phobius"/>
    </source>
</evidence>
<dbReference type="GeneID" id="85441376"/>
<evidence type="ECO:0008006" key="5">
    <source>
        <dbReference type="Google" id="ProtNLM"/>
    </source>
</evidence>
<keyword evidence="1" id="KW-1133">Transmembrane helix</keyword>
<name>A0AAD8Q741_9PEZI</name>
<feature type="transmembrane region" description="Helical" evidence="1">
    <location>
        <begin position="66"/>
        <end position="85"/>
    </location>
</feature>
<keyword evidence="1" id="KW-0812">Transmembrane</keyword>
<evidence type="ECO:0000313" key="3">
    <source>
        <dbReference type="EMBL" id="KAK1596428.1"/>
    </source>
</evidence>
<sequence length="87" mass="9387">MRVSLFPIWISAIIGYLAASKAPDVHHPPPIAGTRVGSSAVAPPAWPSDEPSNAVSGGFQTLIRPFIRASFFPFLFFFFLPFPGLSV</sequence>
<protein>
    <recommendedName>
        <fullName evidence="5">Secreted protein</fullName>
    </recommendedName>
</protein>
<organism evidence="3 4">
    <name type="scientific">Colletotrichum navitas</name>
    <dbReference type="NCBI Taxonomy" id="681940"/>
    <lineage>
        <taxon>Eukaryota</taxon>
        <taxon>Fungi</taxon>
        <taxon>Dikarya</taxon>
        <taxon>Ascomycota</taxon>
        <taxon>Pezizomycotina</taxon>
        <taxon>Sordariomycetes</taxon>
        <taxon>Hypocreomycetidae</taxon>
        <taxon>Glomerellales</taxon>
        <taxon>Glomerellaceae</taxon>
        <taxon>Colletotrichum</taxon>
        <taxon>Colletotrichum graminicola species complex</taxon>
    </lineage>
</organism>